<name>A0A2L2X7F8_9FIRM</name>
<evidence type="ECO:0000313" key="1">
    <source>
        <dbReference type="EMBL" id="GBF31902.1"/>
    </source>
</evidence>
<protein>
    <submittedName>
        <fullName evidence="1">Uncharacterized protein</fullName>
    </submittedName>
</protein>
<proteinExistence type="predicted"/>
<reference evidence="2" key="1">
    <citation type="submission" date="2018-02" db="EMBL/GenBank/DDBJ databases">
        <title>Genome sequence of Desulfocucumis palustris strain NAW-5.</title>
        <authorList>
            <person name="Watanabe M."/>
            <person name="Kojima H."/>
            <person name="Fukui M."/>
        </authorList>
    </citation>
    <scope>NUCLEOTIDE SEQUENCE [LARGE SCALE GENOMIC DNA]</scope>
    <source>
        <strain evidence="2">NAW-5</strain>
    </source>
</reference>
<keyword evidence="2" id="KW-1185">Reference proteome</keyword>
<evidence type="ECO:0000313" key="2">
    <source>
        <dbReference type="Proteomes" id="UP000239549"/>
    </source>
</evidence>
<comment type="caution">
    <text evidence="1">The sequence shown here is derived from an EMBL/GenBank/DDBJ whole genome shotgun (WGS) entry which is preliminary data.</text>
</comment>
<dbReference type="Proteomes" id="UP000239549">
    <property type="component" value="Unassembled WGS sequence"/>
</dbReference>
<organism evidence="1 2">
    <name type="scientific">Desulfocucumis palustris</name>
    <dbReference type="NCBI Taxonomy" id="1898651"/>
    <lineage>
        <taxon>Bacteria</taxon>
        <taxon>Bacillati</taxon>
        <taxon>Bacillota</taxon>
        <taxon>Clostridia</taxon>
        <taxon>Eubacteriales</taxon>
        <taxon>Desulfocucumaceae</taxon>
        <taxon>Desulfocucumis</taxon>
    </lineage>
</organism>
<dbReference type="EMBL" id="BFAV01000004">
    <property type="protein sequence ID" value="GBF31902.1"/>
    <property type="molecule type" value="Genomic_DNA"/>
</dbReference>
<sequence length="37" mass="4335">MIIDFFATVSPPLKEIQSLYRESQLRFNVPVVPNQTR</sequence>
<gene>
    <name evidence="1" type="ORF">DCCM_0086</name>
</gene>
<accession>A0A2L2X7F8</accession>
<dbReference type="AlphaFoldDB" id="A0A2L2X7F8"/>